<sequence length="189" mass="22095">MNKPKVDYNNKLQSDFEGMIERLDLEQSGKDYLKLRWLEQVLWMEGKSNKMRDRHQSGRKWTIVLSAILPIIVLLNFNEDKIFERGIKVATVAISSAIAIGTALEEFHQYGKRWYSYRRASELLKTQGWQFFQLSGAYRTYENHRQALPIFSEQVESIIQRDVEVYVTEGMQQIVQSEETTSPAQLPSE</sequence>
<proteinExistence type="predicted"/>
<dbReference type="NCBIfam" id="NF033634">
    <property type="entry name" value="SLATT_1"/>
    <property type="match status" value="1"/>
</dbReference>
<name>A0A1Z4JMQ3_LEPBY</name>
<organism evidence="2 3">
    <name type="scientific">Leptolyngbya boryana NIES-2135</name>
    <dbReference type="NCBI Taxonomy" id="1973484"/>
    <lineage>
        <taxon>Bacteria</taxon>
        <taxon>Bacillati</taxon>
        <taxon>Cyanobacteriota</taxon>
        <taxon>Cyanophyceae</taxon>
        <taxon>Leptolyngbyales</taxon>
        <taxon>Leptolyngbyaceae</taxon>
        <taxon>Leptolyngbya group</taxon>
        <taxon>Leptolyngbya</taxon>
    </lineage>
</organism>
<accession>A0A1Z4JMQ3</accession>
<keyword evidence="1" id="KW-0472">Membrane</keyword>
<dbReference type="InterPro" id="IPR025325">
    <property type="entry name" value="DUF4231"/>
</dbReference>
<reference evidence="2 3" key="1">
    <citation type="submission" date="2017-06" db="EMBL/GenBank/DDBJ databases">
        <title>Genome sequencing of cyanobaciteial culture collection at National Institute for Environmental Studies (NIES).</title>
        <authorList>
            <person name="Hirose Y."/>
            <person name="Shimura Y."/>
            <person name="Fujisawa T."/>
            <person name="Nakamura Y."/>
            <person name="Kawachi M."/>
        </authorList>
    </citation>
    <scope>NUCLEOTIDE SEQUENCE [LARGE SCALE GENOMIC DNA]</scope>
    <source>
        <strain evidence="2 3">NIES-2135</strain>
    </source>
</reference>
<dbReference type="EMBL" id="AP018203">
    <property type="protein sequence ID" value="BAY58045.1"/>
    <property type="molecule type" value="Genomic_DNA"/>
</dbReference>
<dbReference type="Pfam" id="PF14015">
    <property type="entry name" value="DUF4231"/>
    <property type="match status" value="1"/>
</dbReference>
<keyword evidence="3" id="KW-1185">Reference proteome</keyword>
<evidence type="ECO:0000313" key="3">
    <source>
        <dbReference type="Proteomes" id="UP000217895"/>
    </source>
</evidence>
<dbReference type="Proteomes" id="UP000217895">
    <property type="component" value="Chromosome"/>
</dbReference>
<keyword evidence="1" id="KW-0812">Transmembrane</keyword>
<evidence type="ECO:0008006" key="4">
    <source>
        <dbReference type="Google" id="ProtNLM"/>
    </source>
</evidence>
<dbReference type="AlphaFoldDB" id="A0A1Z4JMQ3"/>
<keyword evidence="1" id="KW-1133">Transmembrane helix</keyword>
<gene>
    <name evidence="2" type="ORF">NIES2135_49180</name>
</gene>
<protein>
    <recommendedName>
        <fullName evidence="4">DUF4231 domain-containing protein</fullName>
    </recommendedName>
</protein>
<evidence type="ECO:0000256" key="1">
    <source>
        <dbReference type="SAM" id="Phobius"/>
    </source>
</evidence>
<evidence type="ECO:0000313" key="2">
    <source>
        <dbReference type="EMBL" id="BAY58045.1"/>
    </source>
</evidence>
<feature type="transmembrane region" description="Helical" evidence="1">
    <location>
        <begin position="61"/>
        <end position="77"/>
    </location>
</feature>